<dbReference type="PROSITE" id="PS00041">
    <property type="entry name" value="HTH_ARAC_FAMILY_1"/>
    <property type="match status" value="1"/>
</dbReference>
<dbReference type="PROSITE" id="PS01124">
    <property type="entry name" value="HTH_ARAC_FAMILY_2"/>
    <property type="match status" value="1"/>
</dbReference>
<dbReference type="InterPro" id="IPR009057">
    <property type="entry name" value="Homeodomain-like_sf"/>
</dbReference>
<dbReference type="PANTHER" id="PTHR43280">
    <property type="entry name" value="ARAC-FAMILY TRANSCRIPTIONAL REGULATOR"/>
    <property type="match status" value="1"/>
</dbReference>
<dbReference type="InterPro" id="IPR018062">
    <property type="entry name" value="HTH_AraC-typ_CS"/>
</dbReference>
<protein>
    <submittedName>
        <fullName evidence="5">AraC family transcriptional regulator</fullName>
    </submittedName>
</protein>
<name>A0AA97DAW0_9FIRM</name>
<evidence type="ECO:0000256" key="3">
    <source>
        <dbReference type="ARBA" id="ARBA00023163"/>
    </source>
</evidence>
<evidence type="ECO:0000256" key="2">
    <source>
        <dbReference type="ARBA" id="ARBA00023125"/>
    </source>
</evidence>
<feature type="domain" description="HTH araC/xylS-type" evidence="4">
    <location>
        <begin position="176"/>
        <end position="273"/>
    </location>
</feature>
<reference evidence="5 6" key="2">
    <citation type="submission" date="2024-06" db="EMBL/GenBank/DDBJ databases">
        <title>Caproicibacterium argilliputei sp. nov, a novel caproic acid producing anaerobic bacterium isolated from pit mud.</title>
        <authorList>
            <person name="Xia S."/>
        </authorList>
    </citation>
    <scope>NUCLEOTIDE SEQUENCE [LARGE SCALE GENOMIC DNA]</scope>
    <source>
        <strain evidence="5 6">ZCY20-5</strain>
    </source>
</reference>
<dbReference type="Proteomes" id="UP001300604">
    <property type="component" value="Chromosome"/>
</dbReference>
<dbReference type="RefSeq" id="WP_275845969.1">
    <property type="nucleotide sequence ID" value="NZ_CP135996.1"/>
</dbReference>
<accession>A0AA97DAW0</accession>
<reference evidence="6" key="1">
    <citation type="submission" date="2024-06" db="EMBL/GenBank/DDBJ databases">
        <title>Caproicibacterium argilliputei sp. nov, a novel caproic acid producing anaerobic bacterium isolated from pit mud.</title>
        <authorList>
            <person name="Zeng C."/>
        </authorList>
    </citation>
    <scope>NUCLEOTIDE SEQUENCE [LARGE SCALE GENOMIC DNA]</scope>
    <source>
        <strain evidence="6">ZCY20-5</strain>
    </source>
</reference>
<proteinExistence type="predicted"/>
<gene>
    <name evidence="5" type="ORF">PXC00_03790</name>
</gene>
<dbReference type="GO" id="GO:0003700">
    <property type="term" value="F:DNA-binding transcription factor activity"/>
    <property type="evidence" value="ECO:0007669"/>
    <property type="project" value="InterPro"/>
</dbReference>
<dbReference type="Gene3D" id="1.10.10.60">
    <property type="entry name" value="Homeodomain-like"/>
    <property type="match status" value="2"/>
</dbReference>
<keyword evidence="2" id="KW-0238">DNA-binding</keyword>
<dbReference type="PANTHER" id="PTHR43280:SF2">
    <property type="entry name" value="HTH-TYPE TRANSCRIPTIONAL REGULATOR EXSA"/>
    <property type="match status" value="1"/>
</dbReference>
<dbReference type="EMBL" id="CP135996">
    <property type="protein sequence ID" value="WOC33009.1"/>
    <property type="molecule type" value="Genomic_DNA"/>
</dbReference>
<keyword evidence="6" id="KW-1185">Reference proteome</keyword>
<keyword evidence="1" id="KW-0805">Transcription regulation</keyword>
<evidence type="ECO:0000313" key="5">
    <source>
        <dbReference type="EMBL" id="WOC33009.1"/>
    </source>
</evidence>
<dbReference type="SUPFAM" id="SSF46689">
    <property type="entry name" value="Homeodomain-like"/>
    <property type="match status" value="2"/>
</dbReference>
<dbReference type="Pfam" id="PF12833">
    <property type="entry name" value="HTH_18"/>
    <property type="match status" value="1"/>
</dbReference>
<dbReference type="KEGG" id="carl:PXC00_03790"/>
<sequence>MQVQDRNSICNIFPHIFYTVNRVALPEWFLDNRTACHNLMLVYGGRAEFTCNGTAKPAAAGDLFYFKPGDYRTAHTFADCPMKSFAVDFTYICPTFFDGTWQSREPALPFSFQQHLAEPYLMDRLTTLFFQMNETALSVPDPSDRQVREIFTQILLLLFQAVQRRPYDFSAAQKVETVIHYMTRHFTEPLTLAQLAACVQISESYLGKIFKTVTGKSPVDYLIGIRISRAKVLLKEGMSVSEASRKAGFSDIYYFSRTFKKREGLSPSAFAAL</sequence>
<dbReference type="SUPFAM" id="SSF51215">
    <property type="entry name" value="Regulatory protein AraC"/>
    <property type="match status" value="1"/>
</dbReference>
<organism evidence="5 6">
    <name type="scientific">Caproicibacterium argilliputei</name>
    <dbReference type="NCBI Taxonomy" id="3030016"/>
    <lineage>
        <taxon>Bacteria</taxon>
        <taxon>Bacillati</taxon>
        <taxon>Bacillota</taxon>
        <taxon>Clostridia</taxon>
        <taxon>Eubacteriales</taxon>
        <taxon>Oscillospiraceae</taxon>
        <taxon>Caproicibacterium</taxon>
    </lineage>
</organism>
<dbReference type="AlphaFoldDB" id="A0AA97DAW0"/>
<keyword evidence="3" id="KW-0804">Transcription</keyword>
<evidence type="ECO:0000259" key="4">
    <source>
        <dbReference type="PROSITE" id="PS01124"/>
    </source>
</evidence>
<dbReference type="InterPro" id="IPR037923">
    <property type="entry name" value="HTH-like"/>
</dbReference>
<dbReference type="InterPro" id="IPR018060">
    <property type="entry name" value="HTH_AraC"/>
</dbReference>
<dbReference type="SMART" id="SM00342">
    <property type="entry name" value="HTH_ARAC"/>
    <property type="match status" value="1"/>
</dbReference>
<evidence type="ECO:0000256" key="1">
    <source>
        <dbReference type="ARBA" id="ARBA00023015"/>
    </source>
</evidence>
<dbReference type="GO" id="GO:0043565">
    <property type="term" value="F:sequence-specific DNA binding"/>
    <property type="evidence" value="ECO:0007669"/>
    <property type="project" value="InterPro"/>
</dbReference>
<evidence type="ECO:0000313" key="6">
    <source>
        <dbReference type="Proteomes" id="UP001300604"/>
    </source>
</evidence>